<dbReference type="InterPro" id="IPR045254">
    <property type="entry name" value="Nit1/2_C-N_Hydrolase"/>
</dbReference>
<proteinExistence type="predicted"/>
<dbReference type="InterPro" id="IPR036526">
    <property type="entry name" value="C-N_Hydrolase_sf"/>
</dbReference>
<keyword evidence="1 3" id="KW-0378">Hydrolase</keyword>
<dbReference type="GO" id="GO:0050152">
    <property type="term" value="F:omega-amidase activity"/>
    <property type="evidence" value="ECO:0007669"/>
    <property type="project" value="TreeGrafter"/>
</dbReference>
<evidence type="ECO:0000313" key="3">
    <source>
        <dbReference type="EMBL" id="HIX59948.1"/>
    </source>
</evidence>
<dbReference type="PANTHER" id="PTHR23088">
    <property type="entry name" value="NITRILASE-RELATED"/>
    <property type="match status" value="1"/>
</dbReference>
<dbReference type="Pfam" id="PF00795">
    <property type="entry name" value="CN_hydrolase"/>
    <property type="match status" value="1"/>
</dbReference>
<name>A0A9D2B3L9_9FIRM</name>
<dbReference type="InterPro" id="IPR003010">
    <property type="entry name" value="C-N_Hydrolase"/>
</dbReference>
<feature type="domain" description="CN hydrolase" evidence="2">
    <location>
        <begin position="1"/>
        <end position="246"/>
    </location>
</feature>
<sequence>MRIAQFQTQVFREKRKNLDEMEECLKGISGRQVDLAVFGEMFNCPYETENFPVYAEPEHGECWQRCSFLAEKYHMYLLAGSMPETDQAGRIYNTAYLFDRNGKQIAKHRKIHLFDIDIKGKQYFRESDTLSPGECCTVAETEFGKVGICICFDFRFPELARKMVLEGAEILLVPAAFNTTTGPAHWELMNRARAVDNQCYVAATSPARDAQASYQAWGHSMVVDPWGNVLGEMDEKPGCMVTEIDLCEVKRIREELPLLTARQPRIYQI</sequence>
<dbReference type="EMBL" id="DXEX01000204">
    <property type="protein sequence ID" value="HIX59948.1"/>
    <property type="molecule type" value="Genomic_DNA"/>
</dbReference>
<organism evidence="3 4">
    <name type="scientific">Candidatus Blautia gallistercoris</name>
    <dbReference type="NCBI Taxonomy" id="2838490"/>
    <lineage>
        <taxon>Bacteria</taxon>
        <taxon>Bacillati</taxon>
        <taxon>Bacillota</taxon>
        <taxon>Clostridia</taxon>
        <taxon>Lachnospirales</taxon>
        <taxon>Lachnospiraceae</taxon>
        <taxon>Blautia</taxon>
    </lineage>
</organism>
<accession>A0A9D2B3L9</accession>
<dbReference type="CDD" id="cd07572">
    <property type="entry name" value="nit"/>
    <property type="match status" value="1"/>
</dbReference>
<dbReference type="PROSITE" id="PS50263">
    <property type="entry name" value="CN_HYDROLASE"/>
    <property type="match status" value="1"/>
</dbReference>
<dbReference type="SUPFAM" id="SSF56317">
    <property type="entry name" value="Carbon-nitrogen hydrolase"/>
    <property type="match status" value="1"/>
</dbReference>
<reference evidence="3" key="2">
    <citation type="submission" date="2021-04" db="EMBL/GenBank/DDBJ databases">
        <authorList>
            <person name="Gilroy R."/>
        </authorList>
    </citation>
    <scope>NUCLEOTIDE SEQUENCE</scope>
    <source>
        <strain evidence="3">ChiSjej1B19-8411</strain>
    </source>
</reference>
<dbReference type="GO" id="GO:0006541">
    <property type="term" value="P:glutamine metabolic process"/>
    <property type="evidence" value="ECO:0007669"/>
    <property type="project" value="TreeGrafter"/>
</dbReference>
<dbReference type="PANTHER" id="PTHR23088:SF30">
    <property type="entry name" value="OMEGA-AMIDASE NIT2"/>
    <property type="match status" value="1"/>
</dbReference>
<reference evidence="3" key="1">
    <citation type="journal article" date="2021" name="PeerJ">
        <title>Extensive microbial diversity within the chicken gut microbiome revealed by metagenomics and culture.</title>
        <authorList>
            <person name="Gilroy R."/>
            <person name="Ravi A."/>
            <person name="Getino M."/>
            <person name="Pursley I."/>
            <person name="Horton D.L."/>
            <person name="Alikhan N.F."/>
            <person name="Baker D."/>
            <person name="Gharbi K."/>
            <person name="Hall N."/>
            <person name="Watson M."/>
            <person name="Adriaenssens E.M."/>
            <person name="Foster-Nyarko E."/>
            <person name="Jarju S."/>
            <person name="Secka A."/>
            <person name="Antonio M."/>
            <person name="Oren A."/>
            <person name="Chaudhuri R.R."/>
            <person name="La Ragione R."/>
            <person name="Hildebrand F."/>
            <person name="Pallen M.J."/>
        </authorList>
    </citation>
    <scope>NUCLEOTIDE SEQUENCE</scope>
    <source>
        <strain evidence="3">ChiSjej1B19-8411</strain>
    </source>
</reference>
<dbReference type="AlphaFoldDB" id="A0A9D2B3L9"/>
<protein>
    <submittedName>
        <fullName evidence="3">Carbon-nitrogen hydrolase family protein</fullName>
    </submittedName>
</protein>
<dbReference type="Gene3D" id="3.60.110.10">
    <property type="entry name" value="Carbon-nitrogen hydrolase"/>
    <property type="match status" value="1"/>
</dbReference>
<evidence type="ECO:0000313" key="4">
    <source>
        <dbReference type="Proteomes" id="UP000886817"/>
    </source>
</evidence>
<comment type="caution">
    <text evidence="3">The sequence shown here is derived from an EMBL/GenBank/DDBJ whole genome shotgun (WGS) entry which is preliminary data.</text>
</comment>
<dbReference type="GO" id="GO:0006107">
    <property type="term" value="P:oxaloacetate metabolic process"/>
    <property type="evidence" value="ECO:0007669"/>
    <property type="project" value="TreeGrafter"/>
</dbReference>
<dbReference type="Proteomes" id="UP000886817">
    <property type="component" value="Unassembled WGS sequence"/>
</dbReference>
<evidence type="ECO:0000259" key="2">
    <source>
        <dbReference type="PROSITE" id="PS50263"/>
    </source>
</evidence>
<dbReference type="GO" id="GO:0006528">
    <property type="term" value="P:asparagine metabolic process"/>
    <property type="evidence" value="ECO:0007669"/>
    <property type="project" value="TreeGrafter"/>
</dbReference>
<gene>
    <name evidence="3" type="ORF">IAA45_09580</name>
</gene>
<evidence type="ECO:0000256" key="1">
    <source>
        <dbReference type="ARBA" id="ARBA00022801"/>
    </source>
</evidence>